<keyword evidence="11 13" id="KW-0902">Two-component regulatory system</keyword>
<evidence type="ECO:0000256" key="11">
    <source>
        <dbReference type="ARBA" id="ARBA00023012"/>
    </source>
</evidence>
<evidence type="ECO:0000256" key="5">
    <source>
        <dbReference type="ARBA" id="ARBA00022679"/>
    </source>
</evidence>
<dbReference type="PANTHER" id="PTHR24421">
    <property type="entry name" value="NITRATE/NITRITE SENSOR PROTEIN NARX-RELATED"/>
    <property type="match status" value="1"/>
</dbReference>
<keyword evidence="17" id="KW-1185">Reference proteome</keyword>
<evidence type="ECO:0000256" key="4">
    <source>
        <dbReference type="ARBA" id="ARBA00022553"/>
    </source>
</evidence>
<dbReference type="InterPro" id="IPR036890">
    <property type="entry name" value="HATPase_C_sf"/>
</dbReference>
<dbReference type="CDD" id="cd16917">
    <property type="entry name" value="HATPase_UhpB-NarQ-NarX-like"/>
    <property type="match status" value="1"/>
</dbReference>
<feature type="domain" description="Histidine kinase" evidence="15">
    <location>
        <begin position="149"/>
        <end position="342"/>
    </location>
</feature>
<keyword evidence="4" id="KW-0597">Phosphoprotein</keyword>
<evidence type="ECO:0000256" key="3">
    <source>
        <dbReference type="ARBA" id="ARBA00022475"/>
    </source>
</evidence>
<evidence type="ECO:0000256" key="1">
    <source>
        <dbReference type="ARBA" id="ARBA00000085"/>
    </source>
</evidence>
<sequence length="346" mass="39436">MKMARTLSFYFASLALFIFLFVLLMLLFTVDTDWYPSLMQKKYLLVPNVFFILAVCLLVGSITGYIVGITIDKKVEKIEWSLLELEGGNYDRVSIPPVKNDNFPSIWQGIENIRTRLKEQTLLYQKFTNERVEWNRELKEEVLTEERNRLARELHDSVSQQLFAATMLLSAINQSPDPTSEATAKQRVLVEEVINEAQSEMRALLLHLRPIQLEGKSLKVGMQELLSELTAKLPLKVTWNLQDVQLEKGIEDHLFRILQEAVSNTLRHAKAKTLEVHMMEVDQFVFLKVVDDGKGFNIDDQKAGSYGITNMRERASEIGGKIKIVSLPGRGTSIEVKIPLPNQEGG</sequence>
<accession>A0ABR8VRJ0</accession>
<evidence type="ECO:0000256" key="7">
    <source>
        <dbReference type="ARBA" id="ARBA00022741"/>
    </source>
</evidence>
<evidence type="ECO:0000256" key="10">
    <source>
        <dbReference type="ARBA" id="ARBA00022989"/>
    </source>
</evidence>
<evidence type="ECO:0000256" key="2">
    <source>
        <dbReference type="ARBA" id="ARBA00004651"/>
    </source>
</evidence>
<dbReference type="PANTHER" id="PTHR24421:SF37">
    <property type="entry name" value="SENSOR HISTIDINE KINASE NARS"/>
    <property type="match status" value="1"/>
</dbReference>
<dbReference type="PROSITE" id="PS50109">
    <property type="entry name" value="HIS_KIN"/>
    <property type="match status" value="1"/>
</dbReference>
<dbReference type="Pfam" id="PF02518">
    <property type="entry name" value="HATPase_c"/>
    <property type="match status" value="1"/>
</dbReference>
<dbReference type="InterPro" id="IPR017202">
    <property type="entry name" value="LiaS/VraS"/>
</dbReference>
<dbReference type="InterPro" id="IPR050482">
    <property type="entry name" value="Sensor_HK_TwoCompSys"/>
</dbReference>
<keyword evidence="5 13" id="KW-0808">Transferase</keyword>
<evidence type="ECO:0000256" key="12">
    <source>
        <dbReference type="ARBA" id="ARBA00023136"/>
    </source>
</evidence>
<keyword evidence="7 13" id="KW-0547">Nucleotide-binding</keyword>
<dbReference type="EC" id="2.7.13.3" evidence="13"/>
<keyword evidence="9 13" id="KW-0067">ATP-binding</keyword>
<evidence type="ECO:0000256" key="8">
    <source>
        <dbReference type="ARBA" id="ARBA00022777"/>
    </source>
</evidence>
<reference evidence="16 17" key="1">
    <citation type="submission" date="2020-08" db="EMBL/GenBank/DDBJ databases">
        <title>A Genomic Blueprint of the Chicken Gut Microbiome.</title>
        <authorList>
            <person name="Gilroy R."/>
            <person name="Ravi A."/>
            <person name="Getino M."/>
            <person name="Pursley I."/>
            <person name="Horton D.L."/>
            <person name="Alikhan N.-F."/>
            <person name="Baker D."/>
            <person name="Gharbi K."/>
            <person name="Hall N."/>
            <person name="Watson M."/>
            <person name="Adriaenssens E.M."/>
            <person name="Foster-Nyarko E."/>
            <person name="Jarju S."/>
            <person name="Secka A."/>
            <person name="Antonio M."/>
            <person name="Oren A."/>
            <person name="Chaudhuri R."/>
            <person name="La Ragione R.M."/>
            <person name="Hildebrand F."/>
            <person name="Pallen M.J."/>
        </authorList>
    </citation>
    <scope>NUCLEOTIDE SEQUENCE [LARGE SCALE GENOMIC DNA]</scope>
    <source>
        <strain evidence="16 17">Sa1BUA2</strain>
    </source>
</reference>
<keyword evidence="10 14" id="KW-1133">Transmembrane helix</keyword>
<dbReference type="InterPro" id="IPR005467">
    <property type="entry name" value="His_kinase_dom"/>
</dbReference>
<dbReference type="InterPro" id="IPR011712">
    <property type="entry name" value="Sig_transdc_His_kin_sub3_dim/P"/>
</dbReference>
<dbReference type="InterPro" id="IPR003594">
    <property type="entry name" value="HATPase_dom"/>
</dbReference>
<feature type="transmembrane region" description="Helical" evidence="14">
    <location>
        <begin position="7"/>
        <end position="29"/>
    </location>
</feature>
<dbReference type="SUPFAM" id="SSF55874">
    <property type="entry name" value="ATPase domain of HSP90 chaperone/DNA topoisomerase II/histidine kinase"/>
    <property type="match status" value="1"/>
</dbReference>
<feature type="transmembrane region" description="Helical" evidence="14">
    <location>
        <begin position="49"/>
        <end position="71"/>
    </location>
</feature>
<keyword evidence="3 13" id="KW-1003">Cell membrane</keyword>
<organism evidence="16 17">
    <name type="scientific">Bacillus norwichensis</name>
    <dbReference type="NCBI Taxonomy" id="2762217"/>
    <lineage>
        <taxon>Bacteria</taxon>
        <taxon>Bacillati</taxon>
        <taxon>Bacillota</taxon>
        <taxon>Bacilli</taxon>
        <taxon>Bacillales</taxon>
        <taxon>Bacillaceae</taxon>
        <taxon>Bacillus</taxon>
    </lineage>
</organism>
<comment type="subcellular location">
    <subcellularLocation>
        <location evidence="2 13">Cell membrane</location>
        <topology evidence="2 13">Multi-pass membrane protein</topology>
    </subcellularLocation>
</comment>
<comment type="caution">
    <text evidence="16">The sequence shown here is derived from an EMBL/GenBank/DDBJ whole genome shotgun (WGS) entry which is preliminary data.</text>
</comment>
<keyword evidence="12 13" id="KW-0472">Membrane</keyword>
<dbReference type="PIRSF" id="PIRSF037431">
    <property type="entry name" value="STHK_LiaS"/>
    <property type="match status" value="1"/>
</dbReference>
<dbReference type="GO" id="GO:0016301">
    <property type="term" value="F:kinase activity"/>
    <property type="evidence" value="ECO:0007669"/>
    <property type="project" value="UniProtKB-KW"/>
</dbReference>
<keyword evidence="6 14" id="KW-0812">Transmembrane</keyword>
<proteinExistence type="predicted"/>
<gene>
    <name evidence="16" type="ORF">H9631_20340</name>
</gene>
<dbReference type="Proteomes" id="UP000648182">
    <property type="component" value="Unassembled WGS sequence"/>
</dbReference>
<evidence type="ECO:0000256" key="6">
    <source>
        <dbReference type="ARBA" id="ARBA00022692"/>
    </source>
</evidence>
<dbReference type="SMART" id="SM00387">
    <property type="entry name" value="HATPase_c"/>
    <property type="match status" value="1"/>
</dbReference>
<dbReference type="EMBL" id="JACSPV010000057">
    <property type="protein sequence ID" value="MBD8007399.1"/>
    <property type="molecule type" value="Genomic_DNA"/>
</dbReference>
<evidence type="ECO:0000313" key="17">
    <source>
        <dbReference type="Proteomes" id="UP000648182"/>
    </source>
</evidence>
<protein>
    <recommendedName>
        <fullName evidence="13">Sensor histidine kinase</fullName>
        <ecNumber evidence="13">2.7.13.3</ecNumber>
    </recommendedName>
</protein>
<dbReference type="RefSeq" id="WP_191816002.1">
    <property type="nucleotide sequence ID" value="NZ_JACSPV010000057.1"/>
</dbReference>
<dbReference type="Pfam" id="PF07730">
    <property type="entry name" value="HisKA_3"/>
    <property type="match status" value="1"/>
</dbReference>
<evidence type="ECO:0000313" key="16">
    <source>
        <dbReference type="EMBL" id="MBD8007399.1"/>
    </source>
</evidence>
<keyword evidence="8 13" id="KW-0418">Kinase</keyword>
<dbReference type="Gene3D" id="1.20.5.1930">
    <property type="match status" value="1"/>
</dbReference>
<evidence type="ECO:0000256" key="9">
    <source>
        <dbReference type="ARBA" id="ARBA00022840"/>
    </source>
</evidence>
<name>A0ABR8VRJ0_9BACI</name>
<dbReference type="Gene3D" id="3.30.565.10">
    <property type="entry name" value="Histidine kinase-like ATPase, C-terminal domain"/>
    <property type="match status" value="1"/>
</dbReference>
<evidence type="ECO:0000259" key="15">
    <source>
        <dbReference type="PROSITE" id="PS50109"/>
    </source>
</evidence>
<comment type="catalytic activity">
    <reaction evidence="1 13">
        <text>ATP + protein L-histidine = ADP + protein N-phospho-L-histidine.</text>
        <dbReference type="EC" id="2.7.13.3"/>
    </reaction>
</comment>
<evidence type="ECO:0000256" key="14">
    <source>
        <dbReference type="SAM" id="Phobius"/>
    </source>
</evidence>
<evidence type="ECO:0000256" key="13">
    <source>
        <dbReference type="PIRNR" id="PIRNR037431"/>
    </source>
</evidence>